<organism evidence="1 2">
    <name type="scientific">Streptococcus thermophilus</name>
    <dbReference type="NCBI Taxonomy" id="1308"/>
    <lineage>
        <taxon>Bacteria</taxon>
        <taxon>Bacillati</taxon>
        <taxon>Bacillota</taxon>
        <taxon>Bacilli</taxon>
        <taxon>Lactobacillales</taxon>
        <taxon>Streptococcaceae</taxon>
        <taxon>Streptococcus</taxon>
    </lineage>
</organism>
<gene>
    <name evidence="1" type="ORF">STHERMO_0475</name>
</gene>
<dbReference type="Proteomes" id="UP000509120">
    <property type="component" value="Chromosome"/>
</dbReference>
<dbReference type="AlphaFoldDB" id="A0AAU9H9E9"/>
<sequence length="57" mass="6579">MGRIIIRGRVQKDYQNLIFTDLTNLTAKIDIFSLIVPRLLVKRSNCQGISSHFIVVY</sequence>
<proteinExistence type="predicted"/>
<name>A0AAU9H9E9_STRTR</name>
<dbReference type="EMBL" id="LR822030">
    <property type="protein sequence ID" value="CAD0154480.1"/>
    <property type="molecule type" value="Genomic_DNA"/>
</dbReference>
<protein>
    <submittedName>
        <fullName evidence="1">Uncharacterized protein</fullName>
    </submittedName>
</protein>
<evidence type="ECO:0000313" key="1">
    <source>
        <dbReference type="EMBL" id="CAD0154480.1"/>
    </source>
</evidence>
<evidence type="ECO:0000313" key="2">
    <source>
        <dbReference type="Proteomes" id="UP000509120"/>
    </source>
</evidence>
<accession>A0AAU9H9E9</accession>
<reference evidence="1 2" key="1">
    <citation type="submission" date="2020-06" db="EMBL/GenBank/DDBJ databases">
        <authorList>
            <person name="Chuat V."/>
        </authorList>
    </citation>
    <scope>NUCLEOTIDE SEQUENCE [LARGE SCALE GENOMIC DNA]</scope>
    <source>
        <strain evidence="1">STH_CIRM_1046</strain>
    </source>
</reference>